<gene>
    <name evidence="7" type="ORF">GHK86_04955</name>
</gene>
<dbReference type="SUPFAM" id="SSF48498">
    <property type="entry name" value="Tetracyclin repressor-like, C-terminal domain"/>
    <property type="match status" value="1"/>
</dbReference>
<dbReference type="PANTHER" id="PTHR30055">
    <property type="entry name" value="HTH-TYPE TRANSCRIPTIONAL REGULATOR RUTR"/>
    <property type="match status" value="1"/>
</dbReference>
<evidence type="ECO:0000256" key="5">
    <source>
        <dbReference type="PROSITE-ProRule" id="PRU00335"/>
    </source>
</evidence>
<keyword evidence="3 5" id="KW-0238">DNA-binding</keyword>
<dbReference type="InterPro" id="IPR039538">
    <property type="entry name" value="BetI_C"/>
</dbReference>
<evidence type="ECO:0000256" key="4">
    <source>
        <dbReference type="ARBA" id="ARBA00023163"/>
    </source>
</evidence>
<evidence type="ECO:0000313" key="8">
    <source>
        <dbReference type="Proteomes" id="UP000437736"/>
    </source>
</evidence>
<keyword evidence="4" id="KW-0804">Transcription</keyword>
<dbReference type="Gene3D" id="1.10.357.10">
    <property type="entry name" value="Tetracycline Repressor, domain 2"/>
    <property type="match status" value="1"/>
</dbReference>
<dbReference type="PROSITE" id="PS50977">
    <property type="entry name" value="HTH_TETR_2"/>
    <property type="match status" value="1"/>
</dbReference>
<evidence type="ECO:0000259" key="6">
    <source>
        <dbReference type="PROSITE" id="PS50977"/>
    </source>
</evidence>
<keyword evidence="8" id="KW-1185">Reference proteome</keyword>
<dbReference type="InterPro" id="IPR009057">
    <property type="entry name" value="Homeodomain-like_sf"/>
</dbReference>
<dbReference type="Pfam" id="PF13977">
    <property type="entry name" value="TetR_C_6"/>
    <property type="match status" value="1"/>
</dbReference>
<proteinExistence type="predicted"/>
<dbReference type="InterPro" id="IPR001647">
    <property type="entry name" value="HTH_TetR"/>
</dbReference>
<dbReference type="EMBL" id="WJHE01000205">
    <property type="protein sequence ID" value="MST32075.1"/>
    <property type="molecule type" value="Genomic_DNA"/>
</dbReference>
<evidence type="ECO:0000256" key="2">
    <source>
        <dbReference type="ARBA" id="ARBA00023015"/>
    </source>
</evidence>
<keyword evidence="2" id="KW-0805">Transcription regulation</keyword>
<accession>A0ABW9QRB3</accession>
<evidence type="ECO:0000256" key="1">
    <source>
        <dbReference type="ARBA" id="ARBA00022491"/>
    </source>
</evidence>
<feature type="domain" description="HTH tetR-type" evidence="6">
    <location>
        <begin position="7"/>
        <end position="67"/>
    </location>
</feature>
<feature type="DNA-binding region" description="H-T-H motif" evidence="5">
    <location>
        <begin position="30"/>
        <end position="49"/>
    </location>
</feature>
<dbReference type="Proteomes" id="UP000437736">
    <property type="component" value="Unassembled WGS sequence"/>
</dbReference>
<comment type="caution">
    <text evidence="7">The sequence shown here is derived from an EMBL/GenBank/DDBJ whole genome shotgun (WGS) entry which is preliminary data.</text>
</comment>
<reference evidence="7 8" key="1">
    <citation type="submission" date="2019-11" db="EMBL/GenBank/DDBJ databases">
        <title>Acidiferrimicrobium australis gen. nov., sp. nov., an acidophilic and obligately heterotrophic, member of the Actinobacteria that catalyses dissimilatory oxido- reduction of iron isolated from metal-rich acidic water in Chile.</title>
        <authorList>
            <person name="Gonzalez D."/>
            <person name="Huber K."/>
            <person name="Hedrich S."/>
            <person name="Rojas-Villalobos C."/>
            <person name="Quatrini R."/>
            <person name="Dinamarca M.A."/>
            <person name="Schwarz A."/>
            <person name="Canales C."/>
            <person name="Nancucheo I."/>
        </authorList>
    </citation>
    <scope>NUCLEOTIDE SEQUENCE [LARGE SCALE GENOMIC DNA]</scope>
    <source>
        <strain evidence="7 8">USS-CCA1</strain>
    </source>
</reference>
<dbReference type="Pfam" id="PF00440">
    <property type="entry name" value="TetR_N"/>
    <property type="match status" value="1"/>
</dbReference>
<dbReference type="SUPFAM" id="SSF46689">
    <property type="entry name" value="Homeodomain-like"/>
    <property type="match status" value="1"/>
</dbReference>
<dbReference type="PANTHER" id="PTHR30055:SF200">
    <property type="entry name" value="HTH-TYPE TRANSCRIPTIONAL REPRESSOR BDCR"/>
    <property type="match status" value="1"/>
</dbReference>
<dbReference type="InterPro" id="IPR050109">
    <property type="entry name" value="HTH-type_TetR-like_transc_reg"/>
</dbReference>
<dbReference type="InterPro" id="IPR036271">
    <property type="entry name" value="Tet_transcr_reg_TetR-rel_C_sf"/>
</dbReference>
<evidence type="ECO:0000256" key="3">
    <source>
        <dbReference type="ARBA" id="ARBA00023125"/>
    </source>
</evidence>
<protein>
    <submittedName>
        <fullName evidence="7">TetR family transcriptional regulator</fullName>
    </submittedName>
</protein>
<evidence type="ECO:0000313" key="7">
    <source>
        <dbReference type="EMBL" id="MST32075.1"/>
    </source>
</evidence>
<dbReference type="PRINTS" id="PR00455">
    <property type="entry name" value="HTHTETR"/>
</dbReference>
<name>A0ABW9QRB3_9ACTN</name>
<keyword evidence="1" id="KW-0678">Repressor</keyword>
<organism evidence="7 8">
    <name type="scientific">Acidiferrimicrobium australe</name>
    <dbReference type="NCBI Taxonomy" id="2664430"/>
    <lineage>
        <taxon>Bacteria</taxon>
        <taxon>Bacillati</taxon>
        <taxon>Actinomycetota</taxon>
        <taxon>Acidimicrobiia</taxon>
        <taxon>Acidimicrobiales</taxon>
        <taxon>Acidimicrobiaceae</taxon>
        <taxon>Acidiferrimicrobium</taxon>
    </lineage>
</organism>
<sequence>MPRKSLEVRREEILAETARQLQERGLAGIRALDVARALGVSTGLIFYHFDTMERLLAATFDHAAQRDLEQLQTVLDGPGDALGRLWAVLDLYAPTGSAAGWMLWIDGWSAALRDDQLRAVVRRLDRRWKRAIAALVQEAAAAGALGTEVDPAGAATRITALLDGLAVQRLVRGDALSAGRLRSWVRAYARAELGLAPG</sequence>